<gene>
    <name evidence="9" type="primary">aroE</name>
    <name evidence="12" type="ORF">BO225_06410</name>
</gene>
<dbReference type="Pfam" id="PF08501">
    <property type="entry name" value="Shikimate_dh_N"/>
    <property type="match status" value="1"/>
</dbReference>
<dbReference type="HAMAP" id="MF_00222">
    <property type="entry name" value="Shikimate_DH_AroE"/>
    <property type="match status" value="1"/>
</dbReference>
<feature type="active site" description="Proton acceptor" evidence="9">
    <location>
        <position position="73"/>
    </location>
</feature>
<dbReference type="GO" id="GO:0052734">
    <property type="term" value="F:shikimate 3-dehydrogenase (NAD+) activity"/>
    <property type="evidence" value="ECO:0007669"/>
    <property type="project" value="RHEA"/>
</dbReference>
<dbReference type="PANTHER" id="PTHR21089:SF1">
    <property type="entry name" value="BIFUNCTIONAL 3-DEHYDROQUINATE DEHYDRATASE_SHIKIMATE DEHYDROGENASE, CHLOROPLASTIC"/>
    <property type="match status" value="1"/>
</dbReference>
<keyword evidence="4 9" id="KW-0560">Oxidoreductase</keyword>
<comment type="pathway">
    <text evidence="1 9">Metabolic intermediate biosynthesis; chorismate biosynthesis; chorismate from D-erythrose 4-phosphate and phosphoenolpyruvate: step 4/7.</text>
</comment>
<evidence type="ECO:0000256" key="5">
    <source>
        <dbReference type="ARBA" id="ARBA00023141"/>
    </source>
</evidence>
<dbReference type="NCBIfam" id="TIGR00507">
    <property type="entry name" value="aroE"/>
    <property type="match status" value="1"/>
</dbReference>
<name>A0A1U7NMH9_9FIRM</name>
<dbReference type="InterPro" id="IPR013708">
    <property type="entry name" value="Shikimate_DH-bd_N"/>
</dbReference>
<dbReference type="AlphaFoldDB" id="A0A1U7NMH9"/>
<evidence type="ECO:0000256" key="3">
    <source>
        <dbReference type="ARBA" id="ARBA00022857"/>
    </source>
</evidence>
<accession>A0A1U7NMH9</accession>
<feature type="binding site" evidence="9">
    <location>
        <position position="109"/>
    </location>
    <ligand>
        <name>shikimate</name>
        <dbReference type="ChEBI" id="CHEBI:36208"/>
    </ligand>
</feature>
<dbReference type="STRING" id="1862672.BO225_06410"/>
<comment type="catalytic activity">
    <reaction evidence="7">
        <text>shikimate + NAD(+) = 3-dehydroshikimate + NADH + H(+)</text>
        <dbReference type="Rhea" id="RHEA:17741"/>
        <dbReference type="ChEBI" id="CHEBI:15378"/>
        <dbReference type="ChEBI" id="CHEBI:16630"/>
        <dbReference type="ChEBI" id="CHEBI:36208"/>
        <dbReference type="ChEBI" id="CHEBI:57540"/>
        <dbReference type="ChEBI" id="CHEBI:57945"/>
    </reaction>
</comment>
<keyword evidence="13" id="KW-1185">Reference proteome</keyword>
<dbReference type="CDD" id="cd01065">
    <property type="entry name" value="NAD_bind_Shikimate_DH"/>
    <property type="match status" value="1"/>
</dbReference>
<dbReference type="GO" id="GO:0009423">
    <property type="term" value="P:chorismate biosynthetic process"/>
    <property type="evidence" value="ECO:0007669"/>
    <property type="project" value="UniProtKB-UniRule"/>
</dbReference>
<keyword evidence="5 9" id="KW-0057">Aromatic amino acid biosynthesis</keyword>
<evidence type="ECO:0000256" key="7">
    <source>
        <dbReference type="ARBA" id="ARBA00052329"/>
    </source>
</evidence>
<comment type="pathway">
    <text evidence="8">Aromatic compound metabolism; 3,4-dihydroxybenzoate biosynthesis; 3-dehydroquinate from D-quinate (NAD(+) route).</text>
</comment>
<feature type="binding site" evidence="9">
    <location>
        <position position="94"/>
    </location>
    <ligand>
        <name>shikimate</name>
        <dbReference type="ChEBI" id="CHEBI:36208"/>
    </ligand>
</feature>
<dbReference type="Gene3D" id="3.40.50.720">
    <property type="entry name" value="NAD(P)-binding Rossmann-like Domain"/>
    <property type="match status" value="1"/>
</dbReference>
<dbReference type="OrthoDB" id="9792692at2"/>
<feature type="domain" description="Shikimate dehydrogenase substrate binding N-terminal" evidence="10">
    <location>
        <begin position="14"/>
        <end position="96"/>
    </location>
</feature>
<dbReference type="GO" id="GO:0009073">
    <property type="term" value="P:aromatic amino acid family biosynthetic process"/>
    <property type="evidence" value="ECO:0007669"/>
    <property type="project" value="UniProtKB-KW"/>
</dbReference>
<dbReference type="NCBIfam" id="NF001319">
    <property type="entry name" value="PRK00258.3-3"/>
    <property type="match status" value="1"/>
</dbReference>
<comment type="caution">
    <text evidence="9">Lacks conserved residue(s) required for the propagation of feature annotation.</text>
</comment>
<dbReference type="GO" id="GO:0030266">
    <property type="term" value="F:quinate 3-dehydrogenase (NAD+) activity"/>
    <property type="evidence" value="ECO:0007669"/>
    <property type="project" value="UniProtKB-EC"/>
</dbReference>
<dbReference type="GO" id="GO:0019632">
    <property type="term" value="P:shikimate metabolic process"/>
    <property type="evidence" value="ECO:0007669"/>
    <property type="project" value="InterPro"/>
</dbReference>
<organism evidence="12 13">
    <name type="scientific">Dubosiella newyorkensis</name>
    <dbReference type="NCBI Taxonomy" id="1862672"/>
    <lineage>
        <taxon>Bacteria</taxon>
        <taxon>Bacillati</taxon>
        <taxon>Bacillota</taxon>
        <taxon>Erysipelotrichia</taxon>
        <taxon>Erysipelotrichales</taxon>
        <taxon>Erysipelotrichaceae</taxon>
        <taxon>Dubosiella</taxon>
    </lineage>
</organism>
<evidence type="ECO:0000256" key="1">
    <source>
        <dbReference type="ARBA" id="ARBA00004871"/>
    </source>
</evidence>
<evidence type="ECO:0000259" key="10">
    <source>
        <dbReference type="Pfam" id="PF08501"/>
    </source>
</evidence>
<dbReference type="UniPathway" id="UPA00053">
    <property type="reaction ID" value="UER00087"/>
</dbReference>
<dbReference type="SUPFAM" id="SSF53223">
    <property type="entry name" value="Aminoacid dehydrogenase-like, N-terminal domain"/>
    <property type="match status" value="1"/>
</dbReference>
<feature type="domain" description="SDH C-terminal" evidence="11">
    <location>
        <begin position="257"/>
        <end position="284"/>
    </location>
</feature>
<dbReference type="GeneID" id="78275574"/>
<dbReference type="EC" id="1.1.1.25" evidence="9"/>
<comment type="function">
    <text evidence="9">Involved in the biosynthesis of the chorismate, which leads to the biosynthesis of aromatic amino acids. Catalyzes the reversible NADPH linked reduction of 3-dehydroshikimate (DHSA) to yield shikimate (SA).</text>
</comment>
<feature type="binding site" evidence="9">
    <location>
        <position position="264"/>
    </location>
    <ligand>
        <name>shikimate</name>
        <dbReference type="ChEBI" id="CHEBI:36208"/>
    </ligand>
</feature>
<evidence type="ECO:0000256" key="8">
    <source>
        <dbReference type="ARBA" id="ARBA00060613"/>
    </source>
</evidence>
<evidence type="ECO:0000256" key="2">
    <source>
        <dbReference type="ARBA" id="ARBA00022605"/>
    </source>
</evidence>
<dbReference type="SUPFAM" id="SSF51735">
    <property type="entry name" value="NAD(P)-binding Rossmann-fold domains"/>
    <property type="match status" value="1"/>
</dbReference>
<keyword evidence="2 9" id="KW-0028">Amino-acid biosynthesis</keyword>
<evidence type="ECO:0000259" key="11">
    <source>
        <dbReference type="Pfam" id="PF18317"/>
    </source>
</evidence>
<dbReference type="EMBL" id="MPKA01000065">
    <property type="protein sequence ID" value="OLU46396.1"/>
    <property type="molecule type" value="Genomic_DNA"/>
</dbReference>
<dbReference type="FunFam" id="3.40.50.720:FF:000086">
    <property type="entry name" value="Quinate/shikimate dehydrogenase"/>
    <property type="match status" value="1"/>
</dbReference>
<dbReference type="GO" id="GO:0008652">
    <property type="term" value="P:amino acid biosynthetic process"/>
    <property type="evidence" value="ECO:0007669"/>
    <property type="project" value="UniProtKB-KW"/>
</dbReference>
<dbReference type="PANTHER" id="PTHR21089">
    <property type="entry name" value="SHIKIMATE DEHYDROGENASE"/>
    <property type="match status" value="1"/>
</dbReference>
<comment type="subunit">
    <text evidence="9">Homodimer.</text>
</comment>
<evidence type="ECO:0000313" key="12">
    <source>
        <dbReference type="EMBL" id="OLU46396.1"/>
    </source>
</evidence>
<evidence type="ECO:0000256" key="9">
    <source>
        <dbReference type="HAMAP-Rule" id="MF_00222"/>
    </source>
</evidence>
<feature type="binding site" evidence="9">
    <location>
        <position position="257"/>
    </location>
    <ligand>
        <name>NADP(+)</name>
        <dbReference type="ChEBI" id="CHEBI:58349"/>
    </ligand>
</feature>
<protein>
    <recommendedName>
        <fullName evidence="9">Shikimate dehydrogenase (NADP(+))</fullName>
        <shortName evidence="9">SDH</shortName>
        <ecNumber evidence="9">1.1.1.25</ecNumber>
    </recommendedName>
</protein>
<comment type="caution">
    <text evidence="12">The sequence shown here is derived from an EMBL/GenBank/DDBJ whole genome shotgun (WGS) entry which is preliminary data.</text>
</comment>
<sequence>MSNSITGHTGLLCLLGSPVAHSISPAMHNEACRQLGLDYAYLAFDVDEEHLKEAVDGLKAMKVRGWNITMPCKNKMCVLADRLSPASEISGACNTIVNEDGILTGYTTDGIGFREALKEEGFLLPGKKMTLLGAGGAATAILVQAALDGVQEIHVFNIKDPFYDRAQQIVKTLNEKTNCHVTLHDFSDKAILSEAIKNSDLLVNGTNVGMAPHTDRSIIQDPSLFHPDLFVFDVIYNPKETKLLKDAKVAGCKTANGLYMLLYQGAASFKLWTGKEMPVNIIKEKYFSK</sequence>
<proteinExistence type="inferred from homology"/>
<dbReference type="InterPro" id="IPR022893">
    <property type="entry name" value="Shikimate_DH_fam"/>
</dbReference>
<dbReference type="GO" id="GO:0004764">
    <property type="term" value="F:shikimate 3-dehydrogenase (NADP+) activity"/>
    <property type="evidence" value="ECO:0007669"/>
    <property type="project" value="UniProtKB-UniRule"/>
</dbReference>
<reference evidence="12 13" key="1">
    <citation type="submission" date="2016-11" db="EMBL/GenBank/DDBJ databases">
        <title>Description of two novel members of the family Erysipelotrichaceae: Ileibacterium lipovorans gen. nov., sp. nov. and Dubosiella newyorkensis, gen. nov., sp. nov.</title>
        <authorList>
            <person name="Cox L.M."/>
            <person name="Sohn J."/>
            <person name="Tyrrell K.L."/>
            <person name="Citron D.M."/>
            <person name="Lawson P.A."/>
            <person name="Patel N.B."/>
            <person name="Iizumi T."/>
            <person name="Perez-Perez G.I."/>
            <person name="Goldstein E.J."/>
            <person name="Blaser M.J."/>
        </authorList>
    </citation>
    <scope>NUCLEOTIDE SEQUENCE [LARGE SCALE GENOMIC DNA]</scope>
    <source>
        <strain evidence="12 13">NYU-BL-A4</strain>
    </source>
</reference>
<evidence type="ECO:0000313" key="13">
    <source>
        <dbReference type="Proteomes" id="UP000186705"/>
    </source>
</evidence>
<feature type="binding site" evidence="9">
    <location>
        <begin position="133"/>
        <end position="137"/>
    </location>
    <ligand>
        <name>NADP(+)</name>
        <dbReference type="ChEBI" id="CHEBI:58349"/>
    </ligand>
</feature>
<feature type="binding site" evidence="9">
    <location>
        <position position="69"/>
    </location>
    <ligand>
        <name>shikimate</name>
        <dbReference type="ChEBI" id="CHEBI:36208"/>
    </ligand>
</feature>
<feature type="binding site" evidence="9">
    <location>
        <begin position="22"/>
        <end position="24"/>
    </location>
    <ligand>
        <name>shikimate</name>
        <dbReference type="ChEBI" id="CHEBI:36208"/>
    </ligand>
</feature>
<dbReference type="RefSeq" id="WP_076341444.1">
    <property type="nucleotide sequence ID" value="NZ_JBGNFS010000003.1"/>
</dbReference>
<dbReference type="InterPro" id="IPR036291">
    <property type="entry name" value="NAD(P)-bd_dom_sf"/>
</dbReference>
<dbReference type="Gene3D" id="3.40.50.10860">
    <property type="entry name" value="Leucine Dehydrogenase, chain A, domain 1"/>
    <property type="match status" value="1"/>
</dbReference>
<comment type="catalytic activity">
    <reaction evidence="9">
        <text>shikimate + NADP(+) = 3-dehydroshikimate + NADPH + H(+)</text>
        <dbReference type="Rhea" id="RHEA:17737"/>
        <dbReference type="ChEBI" id="CHEBI:15378"/>
        <dbReference type="ChEBI" id="CHEBI:16630"/>
        <dbReference type="ChEBI" id="CHEBI:36208"/>
        <dbReference type="ChEBI" id="CHEBI:57783"/>
        <dbReference type="ChEBI" id="CHEBI:58349"/>
        <dbReference type="EC" id="1.1.1.25"/>
    </reaction>
</comment>
<comment type="catalytic activity">
    <reaction evidence="6">
        <text>L-quinate + NAD(+) = 3-dehydroquinate + NADH + H(+)</text>
        <dbReference type="Rhea" id="RHEA:22364"/>
        <dbReference type="ChEBI" id="CHEBI:15378"/>
        <dbReference type="ChEBI" id="CHEBI:29751"/>
        <dbReference type="ChEBI" id="CHEBI:32364"/>
        <dbReference type="ChEBI" id="CHEBI:57540"/>
        <dbReference type="ChEBI" id="CHEBI:57945"/>
        <dbReference type="EC" id="1.1.1.24"/>
    </reaction>
</comment>
<dbReference type="InterPro" id="IPR046346">
    <property type="entry name" value="Aminoacid_DH-like_N_sf"/>
</dbReference>
<dbReference type="InterPro" id="IPR041121">
    <property type="entry name" value="SDH_C"/>
</dbReference>
<dbReference type="Pfam" id="PF18317">
    <property type="entry name" value="SDH_C"/>
    <property type="match status" value="1"/>
</dbReference>
<dbReference type="InterPro" id="IPR011342">
    <property type="entry name" value="Shikimate_DH"/>
</dbReference>
<dbReference type="Proteomes" id="UP000186705">
    <property type="component" value="Unassembled WGS sequence"/>
</dbReference>
<comment type="similarity">
    <text evidence="9">Belongs to the shikimate dehydrogenase family.</text>
</comment>
<evidence type="ECO:0000256" key="4">
    <source>
        <dbReference type="ARBA" id="ARBA00023002"/>
    </source>
</evidence>
<feature type="binding site" evidence="9">
    <location>
        <position position="234"/>
    </location>
    <ligand>
        <name>NADP(+)</name>
        <dbReference type="ChEBI" id="CHEBI:58349"/>
    </ligand>
</feature>
<dbReference type="GO" id="GO:0050661">
    <property type="term" value="F:NADP binding"/>
    <property type="evidence" value="ECO:0007669"/>
    <property type="project" value="InterPro"/>
</dbReference>
<keyword evidence="3 9" id="KW-0521">NADP</keyword>
<feature type="binding site" evidence="9">
    <location>
        <position position="236"/>
    </location>
    <ligand>
        <name>shikimate</name>
        <dbReference type="ChEBI" id="CHEBI:36208"/>
    </ligand>
</feature>
<evidence type="ECO:0000256" key="6">
    <source>
        <dbReference type="ARBA" id="ARBA00051639"/>
    </source>
</evidence>